<keyword evidence="2" id="KW-1185">Reference proteome</keyword>
<evidence type="ECO:0000313" key="2">
    <source>
        <dbReference type="Proteomes" id="UP001145114"/>
    </source>
</evidence>
<accession>A0ACC1HIH0</accession>
<gene>
    <name evidence="1" type="ORF">EV182_004720</name>
</gene>
<dbReference type="Proteomes" id="UP001145114">
    <property type="component" value="Unassembled WGS sequence"/>
</dbReference>
<reference evidence="1" key="1">
    <citation type="submission" date="2022-06" db="EMBL/GenBank/DDBJ databases">
        <title>Phylogenomic reconstructions and comparative analyses of Kickxellomycotina fungi.</title>
        <authorList>
            <person name="Reynolds N.K."/>
            <person name="Stajich J.E."/>
            <person name="Barry K."/>
            <person name="Grigoriev I.V."/>
            <person name="Crous P."/>
            <person name="Smith M.E."/>
        </authorList>
    </citation>
    <scope>NUCLEOTIDE SEQUENCE</scope>
    <source>
        <strain evidence="1">RSA 2271</strain>
    </source>
</reference>
<dbReference type="EMBL" id="JAMZIH010006657">
    <property type="protein sequence ID" value="KAJ1673704.1"/>
    <property type="molecule type" value="Genomic_DNA"/>
</dbReference>
<protein>
    <submittedName>
        <fullName evidence="1">Uncharacterized protein</fullName>
    </submittedName>
</protein>
<organism evidence="1 2">
    <name type="scientific">Spiromyces aspiralis</name>
    <dbReference type="NCBI Taxonomy" id="68401"/>
    <lineage>
        <taxon>Eukaryota</taxon>
        <taxon>Fungi</taxon>
        <taxon>Fungi incertae sedis</taxon>
        <taxon>Zoopagomycota</taxon>
        <taxon>Kickxellomycotina</taxon>
        <taxon>Kickxellomycetes</taxon>
        <taxon>Kickxellales</taxon>
        <taxon>Kickxellaceae</taxon>
        <taxon>Spiromyces</taxon>
    </lineage>
</organism>
<proteinExistence type="predicted"/>
<sequence>MLVARDHESDNSTATKHHIRSAGVTAVPSEDRQQQRVTHPSGGVMASIQQGAGVIAPSKDRDGRYDRRFPHQYEAAESKAQEETVMVWPSALEYHTLAPTSTELN</sequence>
<name>A0ACC1HIH0_9FUNG</name>
<evidence type="ECO:0000313" key="1">
    <source>
        <dbReference type="EMBL" id="KAJ1673704.1"/>
    </source>
</evidence>
<comment type="caution">
    <text evidence="1">The sequence shown here is derived from an EMBL/GenBank/DDBJ whole genome shotgun (WGS) entry which is preliminary data.</text>
</comment>